<dbReference type="SMART" id="SM00831">
    <property type="entry name" value="Cation_ATPase_N"/>
    <property type="match status" value="1"/>
</dbReference>
<feature type="transmembrane region" description="Helical" evidence="2">
    <location>
        <begin position="154"/>
        <end position="176"/>
    </location>
</feature>
<keyword evidence="2" id="KW-1133">Transmembrane helix</keyword>
<feature type="compositionally biased region" description="Basic and acidic residues" evidence="1">
    <location>
        <begin position="316"/>
        <end position="341"/>
    </location>
</feature>
<dbReference type="OrthoDB" id="2409383at2759"/>
<dbReference type="Pfam" id="PF00690">
    <property type="entry name" value="Cation_ATPase_N"/>
    <property type="match status" value="1"/>
</dbReference>
<evidence type="ECO:0000256" key="1">
    <source>
        <dbReference type="SAM" id="MobiDB-lite"/>
    </source>
</evidence>
<dbReference type="Proteomes" id="UP000269721">
    <property type="component" value="Unassembled WGS sequence"/>
</dbReference>
<dbReference type="AlphaFoldDB" id="A0A4P9W0Z2"/>
<evidence type="ECO:0000313" key="5">
    <source>
        <dbReference type="Proteomes" id="UP000269721"/>
    </source>
</evidence>
<protein>
    <recommendedName>
        <fullName evidence="3">Cation-transporting P-type ATPase N-terminal domain-containing protein</fullName>
    </recommendedName>
</protein>
<dbReference type="GO" id="GO:0006811">
    <property type="term" value="P:monoatomic ion transport"/>
    <property type="evidence" value="ECO:0007669"/>
    <property type="project" value="UniProtKB-ARBA"/>
</dbReference>
<accession>A0A4P9W0Z2</accession>
<evidence type="ECO:0000259" key="3">
    <source>
        <dbReference type="SMART" id="SM00831"/>
    </source>
</evidence>
<evidence type="ECO:0000256" key="2">
    <source>
        <dbReference type="SAM" id="Phobius"/>
    </source>
</evidence>
<dbReference type="InterPro" id="IPR059000">
    <property type="entry name" value="ATPase_P-type_domA"/>
</dbReference>
<keyword evidence="2" id="KW-0472">Membrane</keyword>
<dbReference type="SUPFAM" id="SSF81665">
    <property type="entry name" value="Calcium ATPase, transmembrane domain M"/>
    <property type="match status" value="1"/>
</dbReference>
<dbReference type="InterPro" id="IPR008250">
    <property type="entry name" value="ATPase_P-typ_transduc_dom_A_sf"/>
</dbReference>
<keyword evidence="5" id="KW-1185">Reference proteome</keyword>
<dbReference type="Gene3D" id="2.70.150.10">
    <property type="entry name" value="Calcium-transporting ATPase, cytoplasmic transduction domain A"/>
    <property type="match status" value="1"/>
</dbReference>
<feature type="compositionally biased region" description="Low complexity" evidence="1">
    <location>
        <begin position="304"/>
        <end position="314"/>
    </location>
</feature>
<dbReference type="SUPFAM" id="SSF81653">
    <property type="entry name" value="Calcium ATPase, transduction domain A"/>
    <property type="match status" value="1"/>
</dbReference>
<dbReference type="Gene3D" id="1.20.1110.10">
    <property type="entry name" value="Calcium-transporting ATPase, transmembrane domain"/>
    <property type="match status" value="1"/>
</dbReference>
<gene>
    <name evidence="4" type="ORF">BDK51DRAFT_32116</name>
</gene>
<reference evidence="5" key="1">
    <citation type="journal article" date="2018" name="Nat. Microbiol.">
        <title>Leveraging single-cell genomics to expand the fungal tree of life.</title>
        <authorList>
            <person name="Ahrendt S.R."/>
            <person name="Quandt C.A."/>
            <person name="Ciobanu D."/>
            <person name="Clum A."/>
            <person name="Salamov A."/>
            <person name="Andreopoulos B."/>
            <person name="Cheng J.F."/>
            <person name="Woyke T."/>
            <person name="Pelin A."/>
            <person name="Henrissat B."/>
            <person name="Reynolds N.K."/>
            <person name="Benny G.L."/>
            <person name="Smith M.E."/>
            <person name="James T.Y."/>
            <person name="Grigoriev I.V."/>
        </authorList>
    </citation>
    <scope>NUCLEOTIDE SEQUENCE [LARGE SCALE GENOMIC DNA]</scope>
</reference>
<sequence>MTLAPNTHRTAAARRMSMLSTRSGSNPELVLSIDKDLHNLDVPGATDSASDDIDREYDDDATRAASSNTSLAARIKSAFGRGPTVASSAYRAKAAAAAAHAADRRFLEEVAAAAQDDALGMLHSHLKGLTDDDAMSRLARCGLNQLSCFKAVRWYEVLFGACVHPFNFLLLILALADVAIPPADFKTFTYLLLMVTLSVGLRFWQEMKSNVAAIGLRELVRTHTTVLRRPSPVADPRPHKIDQRHVVPGDIVKLTAGDMFPGDCRLLSGKDLFVSAYQIYSPSSSSSMTRPRRASAKYSSVGQDDTPPTASDPTDTGDHRASTAGHEDDPGVPGDSDRSKEPAPASPFLPHPVVIPQHDPAEDVAMNRAMARAVDLATRKGRPDIVPFITPRLFPGDIGEEDIAARVRVLAEVVREETGKRERIQVSTLLVTGSQPKHRKASKHDPAADVALNRALAHAVDLVTREDVVPFITPRLIPGDIG</sequence>
<evidence type="ECO:0000313" key="4">
    <source>
        <dbReference type="EMBL" id="RKO85829.1"/>
    </source>
</evidence>
<keyword evidence="2" id="KW-0812">Transmembrane</keyword>
<dbReference type="EMBL" id="KZ998706">
    <property type="protein sequence ID" value="RKO85829.1"/>
    <property type="molecule type" value="Genomic_DNA"/>
</dbReference>
<name>A0A4P9W0Z2_9FUNG</name>
<feature type="transmembrane region" description="Helical" evidence="2">
    <location>
        <begin position="188"/>
        <end position="204"/>
    </location>
</feature>
<feature type="region of interest" description="Disordered" evidence="1">
    <location>
        <begin position="282"/>
        <end position="356"/>
    </location>
</feature>
<organism evidence="4 5">
    <name type="scientific">Blyttiomyces helicus</name>
    <dbReference type="NCBI Taxonomy" id="388810"/>
    <lineage>
        <taxon>Eukaryota</taxon>
        <taxon>Fungi</taxon>
        <taxon>Fungi incertae sedis</taxon>
        <taxon>Chytridiomycota</taxon>
        <taxon>Chytridiomycota incertae sedis</taxon>
        <taxon>Chytridiomycetes</taxon>
        <taxon>Chytridiomycetes incertae sedis</taxon>
        <taxon>Blyttiomyces</taxon>
    </lineage>
</organism>
<dbReference type="Pfam" id="PF00122">
    <property type="entry name" value="E1-E2_ATPase"/>
    <property type="match status" value="1"/>
</dbReference>
<proteinExistence type="predicted"/>
<feature type="domain" description="Cation-transporting P-type ATPase N-terminal" evidence="3">
    <location>
        <begin position="109"/>
        <end position="182"/>
    </location>
</feature>
<dbReference type="InterPro" id="IPR004014">
    <property type="entry name" value="ATPase_P-typ_cation-transptr_N"/>
</dbReference>
<dbReference type="PANTHER" id="PTHR42861">
    <property type="entry name" value="CALCIUM-TRANSPORTING ATPASE"/>
    <property type="match status" value="1"/>
</dbReference>
<dbReference type="InterPro" id="IPR023298">
    <property type="entry name" value="ATPase_P-typ_TM_dom_sf"/>
</dbReference>